<feature type="domain" description="Glycoside hydrolase family 20 catalytic" evidence="5">
    <location>
        <begin position="19"/>
        <end position="78"/>
    </location>
</feature>
<evidence type="ECO:0000256" key="1">
    <source>
        <dbReference type="ARBA" id="ARBA00001231"/>
    </source>
</evidence>
<evidence type="ECO:0000259" key="5">
    <source>
        <dbReference type="Pfam" id="PF00728"/>
    </source>
</evidence>
<dbReference type="EMBL" id="CAHIKZ030005360">
    <property type="protein sequence ID" value="CAE1323244.1"/>
    <property type="molecule type" value="Genomic_DNA"/>
</dbReference>
<reference evidence="6" key="1">
    <citation type="submission" date="2021-01" db="EMBL/GenBank/DDBJ databases">
        <authorList>
            <person name="Li R."/>
            <person name="Bekaert M."/>
        </authorList>
    </citation>
    <scope>NUCLEOTIDE SEQUENCE</scope>
    <source>
        <strain evidence="6">Farmed</strain>
    </source>
</reference>
<sequence>MGFKTLLSSCWYLNYISYGSDWHKYYMCDPHDFPGTDKQKEFVIGGEACMWGEYVDNTNLLPRLWPRASVVAERLWSAKEVKNYNAANRRLINHRCRMVRRGIPAQPISGPGFSTRAIQQIILMMNNTRLLNKPNAVVYIDDVFVYLTGNHHDVGLSGDRGDFYRRKLAEQIFLNCAIQGIDHCNVVTVVRAAADLENASRLALAGELPHDSVEIDYVMLDILRKIAGID</sequence>
<gene>
    <name evidence="6" type="ORF">SPHA_73097</name>
</gene>
<dbReference type="InterPro" id="IPR017853">
    <property type="entry name" value="GH"/>
</dbReference>
<evidence type="ECO:0000313" key="6">
    <source>
        <dbReference type="EMBL" id="CAE1323244.1"/>
    </source>
</evidence>
<dbReference type="GO" id="GO:0005975">
    <property type="term" value="P:carbohydrate metabolic process"/>
    <property type="evidence" value="ECO:0007669"/>
    <property type="project" value="InterPro"/>
</dbReference>
<dbReference type="InterPro" id="IPR015883">
    <property type="entry name" value="Glyco_hydro_20_cat"/>
</dbReference>
<organism evidence="6 7">
    <name type="scientific">Acanthosepion pharaonis</name>
    <name type="common">Pharaoh cuttlefish</name>
    <name type="synonym">Sepia pharaonis</name>
    <dbReference type="NCBI Taxonomy" id="158019"/>
    <lineage>
        <taxon>Eukaryota</taxon>
        <taxon>Metazoa</taxon>
        <taxon>Spiralia</taxon>
        <taxon>Lophotrochozoa</taxon>
        <taxon>Mollusca</taxon>
        <taxon>Cephalopoda</taxon>
        <taxon>Coleoidea</taxon>
        <taxon>Decapodiformes</taxon>
        <taxon>Sepiida</taxon>
        <taxon>Sepiina</taxon>
        <taxon>Sepiidae</taxon>
        <taxon>Acanthosepion</taxon>
    </lineage>
</organism>
<proteinExistence type="inferred from homology"/>
<dbReference type="PANTHER" id="PTHR22600:SF21">
    <property type="entry name" value="BETA-HEXOSAMINIDASE A"/>
    <property type="match status" value="1"/>
</dbReference>
<dbReference type="AlphaFoldDB" id="A0A812EGB7"/>
<accession>A0A812EGB7</accession>
<evidence type="ECO:0000256" key="3">
    <source>
        <dbReference type="ARBA" id="ARBA00012663"/>
    </source>
</evidence>
<evidence type="ECO:0000313" key="7">
    <source>
        <dbReference type="Proteomes" id="UP000597762"/>
    </source>
</evidence>
<dbReference type="Gene3D" id="3.20.20.80">
    <property type="entry name" value="Glycosidases"/>
    <property type="match status" value="1"/>
</dbReference>
<dbReference type="InterPro" id="IPR025705">
    <property type="entry name" value="Beta_hexosaminidase_sua/sub"/>
</dbReference>
<dbReference type="OrthoDB" id="6159243at2759"/>
<dbReference type="PANTHER" id="PTHR22600">
    <property type="entry name" value="BETA-HEXOSAMINIDASE"/>
    <property type="match status" value="1"/>
</dbReference>
<dbReference type="GO" id="GO:0006689">
    <property type="term" value="P:ganglioside catabolic process"/>
    <property type="evidence" value="ECO:0007669"/>
    <property type="project" value="TreeGrafter"/>
</dbReference>
<dbReference type="EC" id="3.2.1.52" evidence="3"/>
<comment type="caution">
    <text evidence="6">The sequence shown here is derived from an EMBL/GenBank/DDBJ whole genome shotgun (WGS) entry which is preliminary data.</text>
</comment>
<dbReference type="GO" id="GO:0016020">
    <property type="term" value="C:membrane"/>
    <property type="evidence" value="ECO:0007669"/>
    <property type="project" value="TreeGrafter"/>
</dbReference>
<dbReference type="GO" id="GO:0030203">
    <property type="term" value="P:glycosaminoglycan metabolic process"/>
    <property type="evidence" value="ECO:0007669"/>
    <property type="project" value="TreeGrafter"/>
</dbReference>
<name>A0A812EGB7_ACAPH</name>
<keyword evidence="6" id="KW-0326">Glycosidase</keyword>
<keyword evidence="4 6" id="KW-0378">Hydrolase</keyword>
<dbReference type="Proteomes" id="UP000597762">
    <property type="component" value="Unassembled WGS sequence"/>
</dbReference>
<evidence type="ECO:0000256" key="4">
    <source>
        <dbReference type="ARBA" id="ARBA00022801"/>
    </source>
</evidence>
<dbReference type="GO" id="GO:0005764">
    <property type="term" value="C:lysosome"/>
    <property type="evidence" value="ECO:0007669"/>
    <property type="project" value="TreeGrafter"/>
</dbReference>
<dbReference type="SUPFAM" id="SSF51445">
    <property type="entry name" value="(Trans)glycosidases"/>
    <property type="match status" value="1"/>
</dbReference>
<dbReference type="Pfam" id="PF00728">
    <property type="entry name" value="Glyco_hydro_20"/>
    <property type="match status" value="1"/>
</dbReference>
<keyword evidence="7" id="KW-1185">Reference proteome</keyword>
<protein>
    <recommendedName>
        <fullName evidence="3">beta-N-acetylhexosaminidase</fullName>
        <ecNumber evidence="3">3.2.1.52</ecNumber>
    </recommendedName>
</protein>
<comment type="similarity">
    <text evidence="2">Belongs to the glycosyl hydrolase 20 family.</text>
</comment>
<dbReference type="GO" id="GO:0004563">
    <property type="term" value="F:beta-N-acetylhexosaminidase activity"/>
    <property type="evidence" value="ECO:0007669"/>
    <property type="project" value="UniProtKB-EC"/>
</dbReference>
<dbReference type="PRINTS" id="PR00738">
    <property type="entry name" value="GLHYDRLASE20"/>
</dbReference>
<evidence type="ECO:0000256" key="2">
    <source>
        <dbReference type="ARBA" id="ARBA00006285"/>
    </source>
</evidence>
<comment type="catalytic activity">
    <reaction evidence="1">
        <text>Hydrolysis of terminal non-reducing N-acetyl-D-hexosamine residues in N-acetyl-beta-D-hexosaminides.</text>
        <dbReference type="EC" id="3.2.1.52"/>
    </reaction>
</comment>